<dbReference type="RefSeq" id="WP_139278174.1">
    <property type="nucleotide sequence ID" value="NZ_FQYU01000020.1"/>
</dbReference>
<dbReference type="AlphaFoldDB" id="A0A1M6PEP4"/>
<sequence length="135" mass="15926">MDLVLELCMEYYTGKEQKIDFYKVEAKLCDNLGLHSWESEFLLDIMSDKGYIKEEYNENKALDKIYAKPKGIKIFINGGFEIEARRKKNERILIKIAQWSSAIVGLYYLLLLLKEFFGLNTPTFKEIYCWLIGLF</sequence>
<name>A0A1M6PEP4_9FLAO</name>
<dbReference type="Proteomes" id="UP000184543">
    <property type="component" value="Unassembled WGS sequence"/>
</dbReference>
<dbReference type="EMBL" id="FQYU01000020">
    <property type="protein sequence ID" value="SHK06362.1"/>
    <property type="molecule type" value="Genomic_DNA"/>
</dbReference>
<accession>A0A1M6PEP4</accession>
<organism evidence="1 2">
    <name type="scientific">Pseudozobellia thermophila</name>
    <dbReference type="NCBI Taxonomy" id="192903"/>
    <lineage>
        <taxon>Bacteria</taxon>
        <taxon>Pseudomonadati</taxon>
        <taxon>Bacteroidota</taxon>
        <taxon>Flavobacteriia</taxon>
        <taxon>Flavobacteriales</taxon>
        <taxon>Flavobacteriaceae</taxon>
        <taxon>Pseudozobellia</taxon>
    </lineage>
</organism>
<keyword evidence="2" id="KW-1185">Reference proteome</keyword>
<dbReference type="OrthoDB" id="9858207at2"/>
<evidence type="ECO:0000313" key="1">
    <source>
        <dbReference type="EMBL" id="SHK06362.1"/>
    </source>
</evidence>
<reference evidence="2" key="1">
    <citation type="submission" date="2016-11" db="EMBL/GenBank/DDBJ databases">
        <authorList>
            <person name="Varghese N."/>
            <person name="Submissions S."/>
        </authorList>
    </citation>
    <scope>NUCLEOTIDE SEQUENCE [LARGE SCALE GENOMIC DNA]</scope>
    <source>
        <strain evidence="2">DSM 19858</strain>
    </source>
</reference>
<evidence type="ECO:0000313" key="2">
    <source>
        <dbReference type="Proteomes" id="UP000184543"/>
    </source>
</evidence>
<proteinExistence type="predicted"/>
<gene>
    <name evidence="1" type="ORF">SAMN04488513_12020</name>
</gene>
<protein>
    <submittedName>
        <fullName evidence="1">Uncharacterized protein</fullName>
    </submittedName>
</protein>